<dbReference type="AlphaFoldDB" id="A0A2K8PK96"/>
<keyword evidence="2" id="KW-1185">Reference proteome</keyword>
<organism evidence="1 2">
    <name type="scientific">Streptomyces lavendulae subsp. lavendulae</name>
    <dbReference type="NCBI Taxonomy" id="58340"/>
    <lineage>
        <taxon>Bacteria</taxon>
        <taxon>Bacillati</taxon>
        <taxon>Actinomycetota</taxon>
        <taxon>Actinomycetes</taxon>
        <taxon>Kitasatosporales</taxon>
        <taxon>Streptomycetaceae</taxon>
        <taxon>Streptomyces</taxon>
    </lineage>
</organism>
<reference evidence="1 2" key="1">
    <citation type="submission" date="2017-11" db="EMBL/GenBank/DDBJ databases">
        <title>Complete genome sequence of Streptomyces lavendulae subsp. lavendulae CCM 3239 (formerly 'Streptomyces aureofaciens CCM 3239'), the producer of the angucycline-type antibiotic auricin.</title>
        <authorList>
            <person name="Busche T."/>
            <person name="Novakova R."/>
            <person name="Al'Dilaimi A."/>
            <person name="Homerova D."/>
            <person name="Feckova L."/>
            <person name="Rezuchova B."/>
            <person name="Mingyar E."/>
            <person name="Csolleiova D."/>
            <person name="Bekeova C."/>
            <person name="Winkler A."/>
            <person name="Sevcikova B."/>
            <person name="Kalinowski J."/>
            <person name="Kormanec J."/>
            <person name="Ruckert C."/>
        </authorList>
    </citation>
    <scope>NUCLEOTIDE SEQUENCE [LARGE SCALE GENOMIC DNA]</scope>
    <source>
        <strain evidence="1 2">CCM 3239</strain>
    </source>
</reference>
<dbReference type="KEGG" id="slx:SLAV_25475"/>
<gene>
    <name evidence="1" type="ORF">SLAV_25475</name>
</gene>
<proteinExistence type="predicted"/>
<dbReference type="GeneID" id="49386109"/>
<dbReference type="Pfam" id="PF20712">
    <property type="entry name" value="CyanoTRADDas_TM"/>
    <property type="match status" value="1"/>
</dbReference>
<dbReference type="RefSeq" id="WP_078950175.1">
    <property type="nucleotide sequence ID" value="NZ_CP024985.1"/>
</dbReference>
<protein>
    <submittedName>
        <fullName evidence="1">Uncharacterized protein</fullName>
    </submittedName>
</protein>
<accession>A0A2K8PK96</accession>
<name>A0A2K8PK96_STRLA</name>
<dbReference type="Proteomes" id="UP000231791">
    <property type="component" value="Chromosome"/>
</dbReference>
<sequence>MGVAVDGAWVWGAGIVMVGIGAGWGEWRRARGFEARRDAERARLLAGLGAAGPGDGEADPRLVDAGRGGTAEPGDRRDDFTPILVEYYAYGLAQARSSFVTSQRFAGIGAAVLLFGVGLAVWKAESAGDAYIGVVTSSVGLVVTLVGQLFHRRADLALRHMTAQSAALREDRRAAESTQQAIGLLEEVADPGLRGRLQAGLIMKLSGAELPPSAP</sequence>
<evidence type="ECO:0000313" key="1">
    <source>
        <dbReference type="EMBL" id="ATZ26888.1"/>
    </source>
</evidence>
<evidence type="ECO:0000313" key="2">
    <source>
        <dbReference type="Proteomes" id="UP000231791"/>
    </source>
</evidence>
<dbReference type="InterPro" id="IPR048567">
    <property type="entry name" value="CyanoTRADDas_TM"/>
</dbReference>
<dbReference type="EMBL" id="CP024985">
    <property type="protein sequence ID" value="ATZ26888.1"/>
    <property type="molecule type" value="Genomic_DNA"/>
</dbReference>